<dbReference type="PANTHER" id="PTHR24366:SF161">
    <property type="entry name" value="TIR DOMAIN-CONTAINING PROTEIN"/>
    <property type="match status" value="1"/>
</dbReference>
<reference evidence="5 6" key="1">
    <citation type="journal article" date="2018" name="Gigascience">
        <title>Genomes of trombidid mites reveal novel predicted allergens and laterally-transferred genes associated with secondary metabolism.</title>
        <authorList>
            <person name="Dong X."/>
            <person name="Chaisiri K."/>
            <person name="Xia D."/>
            <person name="Armstrong S.D."/>
            <person name="Fang Y."/>
            <person name="Donnelly M.J."/>
            <person name="Kadowaki T."/>
            <person name="McGarry J.W."/>
            <person name="Darby A.C."/>
            <person name="Makepeace B.L."/>
        </authorList>
    </citation>
    <scope>NUCLEOTIDE SEQUENCE [LARGE SCALE GENOMIC DNA]</scope>
    <source>
        <strain evidence="5">UoL-UT</strain>
    </source>
</reference>
<dbReference type="PROSITE" id="PS51450">
    <property type="entry name" value="LRR"/>
    <property type="match status" value="3"/>
</dbReference>
<dbReference type="OrthoDB" id="6500570at2759"/>
<keyword evidence="6" id="KW-1185">Reference proteome</keyword>
<proteinExistence type="predicted"/>
<dbReference type="VEuPathDB" id="VectorBase:LDEU002709"/>
<gene>
    <name evidence="5" type="ORF">B4U80_12733</name>
</gene>
<dbReference type="InterPro" id="IPR032675">
    <property type="entry name" value="LRR_dom_sf"/>
</dbReference>
<feature type="chain" id="PRO_5019101050" evidence="4">
    <location>
        <begin position="20"/>
        <end position="348"/>
    </location>
</feature>
<keyword evidence="3" id="KW-0677">Repeat</keyword>
<dbReference type="PANTHER" id="PTHR24366">
    <property type="entry name" value="IG(IMMUNOGLOBULIN) AND LRR(LEUCINE RICH REPEAT) DOMAINS"/>
    <property type="match status" value="1"/>
</dbReference>
<dbReference type="STRING" id="299467.A0A443SP67"/>
<name>A0A443SP67_9ACAR</name>
<dbReference type="Pfam" id="PF13855">
    <property type="entry name" value="LRR_8"/>
    <property type="match status" value="1"/>
</dbReference>
<accession>A0A443SP67</accession>
<feature type="signal peptide" evidence="4">
    <location>
        <begin position="1"/>
        <end position="19"/>
    </location>
</feature>
<dbReference type="InterPro" id="IPR003591">
    <property type="entry name" value="Leu-rich_rpt_typical-subtyp"/>
</dbReference>
<dbReference type="Gene3D" id="3.80.10.10">
    <property type="entry name" value="Ribonuclease Inhibitor"/>
    <property type="match status" value="2"/>
</dbReference>
<dbReference type="SMART" id="SM00369">
    <property type="entry name" value="LRR_TYP"/>
    <property type="match status" value="4"/>
</dbReference>
<dbReference type="InterPro" id="IPR001611">
    <property type="entry name" value="Leu-rich_rpt"/>
</dbReference>
<dbReference type="EMBL" id="NCKV01000962">
    <property type="protein sequence ID" value="RWS29329.1"/>
    <property type="molecule type" value="Genomic_DNA"/>
</dbReference>
<evidence type="ECO:0000256" key="4">
    <source>
        <dbReference type="SAM" id="SignalP"/>
    </source>
</evidence>
<evidence type="ECO:0000256" key="1">
    <source>
        <dbReference type="ARBA" id="ARBA00022614"/>
    </source>
</evidence>
<dbReference type="AlphaFoldDB" id="A0A443SP67"/>
<keyword evidence="1" id="KW-0433">Leucine-rich repeat</keyword>
<sequence>MKVFIALFVVLLTLTISGAQESAEQFCPSSTLFPDYCSCDEFDRSINCYLNKRKDGQVFDVKQSLKKVGDFVKSSGLPQQYFDELLILCVSDAKPSVIFDENSLGYLQFRKVTFDKCIVNKIHPNAFNSNHRSLEIFNLRNNVLEKEAIHNIFKAVIKLNALRVLDISFNNIEKIPANAFKAQRRQENLTEIDLQSNAITEIGDFAFADVSSLEFLYLDNNKILSIKGNTFAFQEKSSARLLLSLNSNKLNTSSFEQSAFLSLQRPATLDMNGNEITILTENIFKPFLFMAKRNVINIKGNPIECNEKNAWLVPYRTLFRYLLKLDVPHTVWSCLSPQSKQAAPKHGH</sequence>
<evidence type="ECO:0000313" key="6">
    <source>
        <dbReference type="Proteomes" id="UP000288716"/>
    </source>
</evidence>
<comment type="caution">
    <text evidence="5">The sequence shown here is derived from an EMBL/GenBank/DDBJ whole genome shotgun (WGS) entry which is preliminary data.</text>
</comment>
<evidence type="ECO:0000313" key="5">
    <source>
        <dbReference type="EMBL" id="RWS29329.1"/>
    </source>
</evidence>
<protein>
    <submittedName>
        <fullName evidence="5">Leucine rich repeat containing protein 13-like protein</fullName>
    </submittedName>
</protein>
<dbReference type="Pfam" id="PF00560">
    <property type="entry name" value="LRR_1"/>
    <property type="match status" value="1"/>
</dbReference>
<dbReference type="SUPFAM" id="SSF52058">
    <property type="entry name" value="L domain-like"/>
    <property type="match status" value="1"/>
</dbReference>
<dbReference type="Proteomes" id="UP000288716">
    <property type="component" value="Unassembled WGS sequence"/>
</dbReference>
<organism evidence="5 6">
    <name type="scientific">Leptotrombidium deliense</name>
    <dbReference type="NCBI Taxonomy" id="299467"/>
    <lineage>
        <taxon>Eukaryota</taxon>
        <taxon>Metazoa</taxon>
        <taxon>Ecdysozoa</taxon>
        <taxon>Arthropoda</taxon>
        <taxon>Chelicerata</taxon>
        <taxon>Arachnida</taxon>
        <taxon>Acari</taxon>
        <taxon>Acariformes</taxon>
        <taxon>Trombidiformes</taxon>
        <taxon>Prostigmata</taxon>
        <taxon>Anystina</taxon>
        <taxon>Parasitengona</taxon>
        <taxon>Trombiculoidea</taxon>
        <taxon>Trombiculidae</taxon>
        <taxon>Leptotrombidium</taxon>
    </lineage>
</organism>
<evidence type="ECO:0000256" key="2">
    <source>
        <dbReference type="ARBA" id="ARBA00022729"/>
    </source>
</evidence>
<keyword evidence="2 4" id="KW-0732">Signal</keyword>
<evidence type="ECO:0000256" key="3">
    <source>
        <dbReference type="ARBA" id="ARBA00022737"/>
    </source>
</evidence>